<dbReference type="AlphaFoldDB" id="A0A183GD69"/>
<dbReference type="OrthoDB" id="5877301at2759"/>
<accession>A0A3P8F3E7</accession>
<reference evidence="2 3" key="1">
    <citation type="submission" date="2018-11" db="EMBL/GenBank/DDBJ databases">
        <authorList>
            <consortium name="Pathogen Informatics"/>
        </authorList>
    </citation>
    <scope>NUCLEOTIDE SEQUENCE [LARGE SCALE GENOMIC DNA]</scope>
</reference>
<dbReference type="Proteomes" id="UP000050761">
    <property type="component" value="Unassembled WGS sequence"/>
</dbReference>
<keyword evidence="3" id="KW-1185">Reference proteome</keyword>
<sequence length="253" mass="28104">MTSSLFYGDNNLYQAVIETFYACNRVTETLGDDTDTTGGPGTAAQNGLEAAANVPRLAAGPPRLLHRTEIYLSSLQCFYQLARAARQRTHIQRCYLGDTCIRTGTRTVHSTLQLENNWLMSLPHMEYFMSGVKLPYANAQFPPITGLFCSLIAFTLAVFILGYHREWVIHLAVVNCFFLIVGVIMLFVILLHLQPPFYPATEALTSNSQEQALTFDAWIAAVMTVGTCMILKLGHGGMIFIGSQNSFHNNLLQ</sequence>
<keyword evidence="1" id="KW-1133">Transmembrane helix</keyword>
<keyword evidence="1" id="KW-0472">Membrane</keyword>
<organism evidence="3 4">
    <name type="scientific">Heligmosomoides polygyrus</name>
    <name type="common">Parasitic roundworm</name>
    <dbReference type="NCBI Taxonomy" id="6339"/>
    <lineage>
        <taxon>Eukaryota</taxon>
        <taxon>Metazoa</taxon>
        <taxon>Ecdysozoa</taxon>
        <taxon>Nematoda</taxon>
        <taxon>Chromadorea</taxon>
        <taxon>Rhabditida</taxon>
        <taxon>Rhabditina</taxon>
        <taxon>Rhabditomorpha</taxon>
        <taxon>Strongyloidea</taxon>
        <taxon>Heligmosomidae</taxon>
        <taxon>Heligmosomoides</taxon>
    </lineage>
</organism>
<dbReference type="SUPFAM" id="SSF161070">
    <property type="entry name" value="SNF-like"/>
    <property type="match status" value="1"/>
</dbReference>
<accession>A0A183GD69</accession>
<protein>
    <submittedName>
        <fullName evidence="4">Transmembrane protein</fullName>
    </submittedName>
</protein>
<gene>
    <name evidence="2" type="ORF">HPBE_LOCUS20169</name>
</gene>
<feature type="transmembrane region" description="Helical" evidence="1">
    <location>
        <begin position="213"/>
        <end position="231"/>
    </location>
</feature>
<evidence type="ECO:0000313" key="2">
    <source>
        <dbReference type="EMBL" id="VDP18599.1"/>
    </source>
</evidence>
<dbReference type="WBParaSite" id="HPBE_0002017001-mRNA-1">
    <property type="protein sequence ID" value="HPBE_0002017001-mRNA-1"/>
    <property type="gene ID" value="HPBE_0002017001"/>
</dbReference>
<feature type="transmembrane region" description="Helical" evidence="1">
    <location>
        <begin position="168"/>
        <end position="193"/>
    </location>
</feature>
<dbReference type="EMBL" id="UZAH01031922">
    <property type="protein sequence ID" value="VDP18599.1"/>
    <property type="molecule type" value="Genomic_DNA"/>
</dbReference>
<reference evidence="4" key="2">
    <citation type="submission" date="2019-09" db="UniProtKB">
        <authorList>
            <consortium name="WormBaseParasite"/>
        </authorList>
    </citation>
    <scope>IDENTIFICATION</scope>
</reference>
<dbReference type="InterPro" id="IPR037272">
    <property type="entry name" value="SNS_sf"/>
</dbReference>
<proteinExistence type="predicted"/>
<keyword evidence="1" id="KW-0812">Transmembrane</keyword>
<evidence type="ECO:0000313" key="3">
    <source>
        <dbReference type="Proteomes" id="UP000050761"/>
    </source>
</evidence>
<name>A0A183GD69_HELPZ</name>
<evidence type="ECO:0000256" key="1">
    <source>
        <dbReference type="SAM" id="Phobius"/>
    </source>
</evidence>
<evidence type="ECO:0000313" key="4">
    <source>
        <dbReference type="WBParaSite" id="HPBE_0002017001-mRNA-1"/>
    </source>
</evidence>
<feature type="transmembrane region" description="Helical" evidence="1">
    <location>
        <begin position="141"/>
        <end position="161"/>
    </location>
</feature>